<keyword evidence="1" id="KW-0472">Membrane</keyword>
<comment type="caution">
    <text evidence="2">The sequence shown here is derived from an EMBL/GenBank/DDBJ whole genome shotgun (WGS) entry which is preliminary data.</text>
</comment>
<gene>
    <name evidence="2" type="ORF">A3B74_03360</name>
</gene>
<organism evidence="2 3">
    <name type="scientific">Candidatus Kerfeldbacteria bacterium RIFCSPHIGHO2_02_FULL_42_14</name>
    <dbReference type="NCBI Taxonomy" id="1798540"/>
    <lineage>
        <taxon>Bacteria</taxon>
        <taxon>Candidatus Kerfeldiibacteriota</taxon>
    </lineage>
</organism>
<reference evidence="2 3" key="1">
    <citation type="journal article" date="2016" name="Nat. Commun.">
        <title>Thousands of microbial genomes shed light on interconnected biogeochemical processes in an aquifer system.</title>
        <authorList>
            <person name="Anantharaman K."/>
            <person name="Brown C.T."/>
            <person name="Hug L.A."/>
            <person name="Sharon I."/>
            <person name="Castelle C.J."/>
            <person name="Probst A.J."/>
            <person name="Thomas B.C."/>
            <person name="Singh A."/>
            <person name="Wilkins M.J."/>
            <person name="Karaoz U."/>
            <person name="Brodie E.L."/>
            <person name="Williams K.H."/>
            <person name="Hubbard S.S."/>
            <person name="Banfield J.F."/>
        </authorList>
    </citation>
    <scope>NUCLEOTIDE SEQUENCE [LARGE SCALE GENOMIC DNA]</scope>
</reference>
<feature type="transmembrane region" description="Helical" evidence="1">
    <location>
        <begin position="6"/>
        <end position="25"/>
    </location>
</feature>
<evidence type="ECO:0000313" key="3">
    <source>
        <dbReference type="Proteomes" id="UP000177165"/>
    </source>
</evidence>
<sequence length="106" mass="12214">MKHKILYLSVIIFVILFDFVLLWRFSGNLLYSIGKNQCKERDGVWIQVGQSYCNFTYRDGGKECTSSEECEANCKFRGQNQPATCAYDTEDDWNPSIENPDSQVVP</sequence>
<evidence type="ECO:0000256" key="1">
    <source>
        <dbReference type="SAM" id="Phobius"/>
    </source>
</evidence>
<evidence type="ECO:0000313" key="2">
    <source>
        <dbReference type="EMBL" id="OGY78799.1"/>
    </source>
</evidence>
<name>A0A1G2AQH1_9BACT</name>
<dbReference type="AlphaFoldDB" id="A0A1G2AQH1"/>
<accession>A0A1G2AQH1</accession>
<keyword evidence="1" id="KW-0812">Transmembrane</keyword>
<proteinExistence type="predicted"/>
<dbReference type="Proteomes" id="UP000177165">
    <property type="component" value="Unassembled WGS sequence"/>
</dbReference>
<protein>
    <submittedName>
        <fullName evidence="2">Uncharacterized protein</fullName>
    </submittedName>
</protein>
<dbReference type="EMBL" id="MHKB01000012">
    <property type="protein sequence ID" value="OGY78799.1"/>
    <property type="molecule type" value="Genomic_DNA"/>
</dbReference>
<keyword evidence="1" id="KW-1133">Transmembrane helix</keyword>